<evidence type="ECO:0000256" key="5">
    <source>
        <dbReference type="ARBA" id="ARBA00022729"/>
    </source>
</evidence>
<keyword evidence="4" id="KW-0964">Secreted</keyword>
<dbReference type="GO" id="GO:0045596">
    <property type="term" value="P:negative regulation of cell differentiation"/>
    <property type="evidence" value="ECO:0007669"/>
    <property type="project" value="InterPro"/>
</dbReference>
<dbReference type="AlphaFoldDB" id="C1JAC2"/>
<sequence length="286" mass="34273">MYYRKDLSQLICLFCFAELNCQLTNESSVKPIENETESSNVIIVPVRNSYQLPRTNKFYPNVTQNIAKTLRQILDQEQLFDDWISSRIPKQIYIPFNGTKQVDVRIQFLVKMKNYTFKDRKGNKLYLSPNVVDSFRRWLEQESSCPMDYIWTELDPSFWPRWVKKGICVSVVSCSWPPGMNCKSKHKKKLTLLQWNCEIDPDKSKYKADTMQMRSIKRIRVKRQNKLHKRRNTSSKRRGVRKVMTSKSKELKNKKRILKLREHIDDFYCKWKKVTYQVIEFCSCYC</sequence>
<dbReference type="Gene3D" id="2.10.90.10">
    <property type="entry name" value="Cystine-knot cytokines"/>
    <property type="match status" value="1"/>
</dbReference>
<evidence type="ECO:0000313" key="7">
    <source>
        <dbReference type="EMBL" id="ACO06227.1"/>
    </source>
</evidence>
<reference evidence="7" key="1">
    <citation type="journal article" date="2009" name="Gene Expr. Patterns">
        <title>Expression pattern of the expanded noggin gene family in the planarian Schmidtea mediterranea.</title>
        <authorList>
            <person name="Molina M.D."/>
            <person name="Salo E."/>
            <person name="Cebria F."/>
        </authorList>
    </citation>
    <scope>NUCLEOTIDE SEQUENCE</scope>
</reference>
<gene>
    <name evidence="7" type="primary">nlg2</name>
</gene>
<dbReference type="GO" id="GO:0030514">
    <property type="term" value="P:negative regulation of BMP signaling pathway"/>
    <property type="evidence" value="ECO:0007669"/>
    <property type="project" value="InterPro"/>
</dbReference>
<feature type="compositionally biased region" description="Basic residues" evidence="6">
    <location>
        <begin position="226"/>
        <end position="241"/>
    </location>
</feature>
<comment type="similarity">
    <text evidence="2">Belongs to the noggin family.</text>
</comment>
<evidence type="ECO:0000256" key="2">
    <source>
        <dbReference type="ARBA" id="ARBA00007480"/>
    </source>
</evidence>
<evidence type="ECO:0000256" key="4">
    <source>
        <dbReference type="ARBA" id="ARBA00022525"/>
    </source>
</evidence>
<dbReference type="GO" id="GO:0005615">
    <property type="term" value="C:extracellular space"/>
    <property type="evidence" value="ECO:0007669"/>
    <property type="project" value="TreeGrafter"/>
</dbReference>
<dbReference type="InterPro" id="IPR029034">
    <property type="entry name" value="Cystine-knot_cytokine"/>
</dbReference>
<evidence type="ECO:0000256" key="1">
    <source>
        <dbReference type="ARBA" id="ARBA00004613"/>
    </source>
</evidence>
<dbReference type="Pfam" id="PF05806">
    <property type="entry name" value="Noggin"/>
    <property type="match status" value="1"/>
</dbReference>
<dbReference type="PANTHER" id="PTHR10494:SF6">
    <property type="entry name" value="NOGGIN"/>
    <property type="match status" value="1"/>
</dbReference>
<name>C1JAC2_SCHMD</name>
<protein>
    <submittedName>
        <fullName evidence="7">Noggin-like protein 2</fullName>
    </submittedName>
</protein>
<dbReference type="OrthoDB" id="5950649at2759"/>
<dbReference type="SUPFAM" id="SSF57501">
    <property type="entry name" value="Cystine-knot cytokines"/>
    <property type="match status" value="1"/>
</dbReference>
<keyword evidence="5" id="KW-0732">Signal</keyword>
<accession>C1JAC2</accession>
<feature type="region of interest" description="Disordered" evidence="6">
    <location>
        <begin position="226"/>
        <end position="249"/>
    </location>
</feature>
<comment type="subcellular location">
    <subcellularLocation>
        <location evidence="1">Secreted</location>
    </subcellularLocation>
</comment>
<dbReference type="EMBL" id="FJ471484">
    <property type="protein sequence ID" value="ACO06227.1"/>
    <property type="molecule type" value="mRNA"/>
</dbReference>
<organism evidence="7">
    <name type="scientific">Schmidtea mediterranea</name>
    <name type="common">Freshwater planarian flatworm</name>
    <dbReference type="NCBI Taxonomy" id="79327"/>
    <lineage>
        <taxon>Eukaryota</taxon>
        <taxon>Metazoa</taxon>
        <taxon>Spiralia</taxon>
        <taxon>Lophotrochozoa</taxon>
        <taxon>Platyhelminthes</taxon>
        <taxon>Rhabditophora</taxon>
        <taxon>Seriata</taxon>
        <taxon>Tricladida</taxon>
        <taxon>Continenticola</taxon>
        <taxon>Geoplanoidea</taxon>
        <taxon>Dugesiidae</taxon>
        <taxon>Schmidtea</taxon>
    </lineage>
</organism>
<dbReference type="InterPro" id="IPR008717">
    <property type="entry name" value="Noggin"/>
</dbReference>
<keyword evidence="3" id="KW-0217">Developmental protein</keyword>
<dbReference type="GO" id="GO:0009953">
    <property type="term" value="P:dorsal/ventral pattern formation"/>
    <property type="evidence" value="ECO:0007669"/>
    <property type="project" value="TreeGrafter"/>
</dbReference>
<dbReference type="PANTHER" id="PTHR10494">
    <property type="entry name" value="BONE MORPHOGENETIC PROTEIN INHIBITOR, NOGGIN"/>
    <property type="match status" value="1"/>
</dbReference>
<proteinExistence type="evidence at transcript level"/>
<evidence type="ECO:0000256" key="3">
    <source>
        <dbReference type="ARBA" id="ARBA00022473"/>
    </source>
</evidence>
<evidence type="ECO:0000256" key="6">
    <source>
        <dbReference type="SAM" id="MobiDB-lite"/>
    </source>
</evidence>
<dbReference type="Gene3D" id="1.10.287.520">
    <property type="entry name" value="Helix hairpin bin"/>
    <property type="match status" value="1"/>
</dbReference>